<evidence type="ECO:0000259" key="2">
    <source>
        <dbReference type="Pfam" id="PF01575"/>
    </source>
</evidence>
<accession>A0A9X4RCM3</accession>
<dbReference type="AlphaFoldDB" id="A0A9X4RCM3"/>
<comment type="similarity">
    <text evidence="1">Belongs to the enoyl-CoA hydratase/isomerase family.</text>
</comment>
<dbReference type="SUPFAM" id="SSF54637">
    <property type="entry name" value="Thioesterase/thiol ester dehydrase-isomerase"/>
    <property type="match status" value="1"/>
</dbReference>
<keyword evidence="4" id="KW-1185">Reference proteome</keyword>
<protein>
    <submittedName>
        <fullName evidence="3">MaoC/PaaZ C-terminal domain-containing protein</fullName>
    </submittedName>
</protein>
<feature type="domain" description="MaoC-like" evidence="2">
    <location>
        <begin position="12"/>
        <end position="123"/>
    </location>
</feature>
<reference evidence="3" key="1">
    <citation type="submission" date="2022-08" db="EMBL/GenBank/DDBJ databases">
        <title>Genome analysis of Corynebacteriales strain.</title>
        <authorList>
            <person name="Lee S.D."/>
        </authorList>
    </citation>
    <scope>NUCLEOTIDE SEQUENCE</scope>
    <source>
        <strain evidence="3">D3-21</strain>
    </source>
</reference>
<gene>
    <name evidence="3" type="ORF">NVS88_01475</name>
</gene>
<dbReference type="EMBL" id="JANRHA010000001">
    <property type="protein sequence ID" value="MDG3013222.1"/>
    <property type="molecule type" value="Genomic_DNA"/>
</dbReference>
<dbReference type="Gene3D" id="3.10.129.10">
    <property type="entry name" value="Hotdog Thioesterase"/>
    <property type="match status" value="1"/>
</dbReference>
<dbReference type="Pfam" id="PF01575">
    <property type="entry name" value="MaoC_dehydratas"/>
    <property type="match status" value="1"/>
</dbReference>
<evidence type="ECO:0000256" key="1">
    <source>
        <dbReference type="ARBA" id="ARBA00005254"/>
    </source>
</evidence>
<comment type="caution">
    <text evidence="3">The sequence shown here is derived from an EMBL/GenBank/DDBJ whole genome shotgun (WGS) entry which is preliminary data.</text>
</comment>
<dbReference type="PANTHER" id="PTHR42993">
    <property type="entry name" value="MAOC-LIKE DEHYDRATASE DOMAIN-CONTAINING PROTEIN"/>
    <property type="match status" value="1"/>
</dbReference>
<dbReference type="PANTHER" id="PTHR42993:SF1">
    <property type="entry name" value="MAOC-LIKE DEHYDRATASE DOMAIN-CONTAINING PROTEIN"/>
    <property type="match status" value="1"/>
</dbReference>
<name>A0A9X4RCM3_9ACTN</name>
<dbReference type="Proteomes" id="UP001152755">
    <property type="component" value="Unassembled WGS sequence"/>
</dbReference>
<sequence>MTNAVALEKASEHIGETLFTSQWINVDREHLAQFGWSTYLDPDYTDLTVSKNNPLGPDLIDGFLLLSLLTSIHFNHNPITAGETLYGLNYGLDRVRFTAPVFVGQRLRLVCTIEEVQDKGAGQLLITTSNTLEVEGQNKPAMVATWLSLFIPGEQ</sequence>
<evidence type="ECO:0000313" key="4">
    <source>
        <dbReference type="Proteomes" id="UP001152755"/>
    </source>
</evidence>
<dbReference type="RefSeq" id="WP_332518992.1">
    <property type="nucleotide sequence ID" value="NZ_JANRHA010000001.1"/>
</dbReference>
<dbReference type="InterPro" id="IPR002539">
    <property type="entry name" value="MaoC-like_dom"/>
</dbReference>
<proteinExistence type="inferred from homology"/>
<organism evidence="3 4">
    <name type="scientific">Speluncibacter jeojiensis</name>
    <dbReference type="NCBI Taxonomy" id="2710754"/>
    <lineage>
        <taxon>Bacteria</taxon>
        <taxon>Bacillati</taxon>
        <taxon>Actinomycetota</taxon>
        <taxon>Actinomycetes</taxon>
        <taxon>Mycobacteriales</taxon>
        <taxon>Speluncibacteraceae</taxon>
        <taxon>Speluncibacter</taxon>
    </lineage>
</organism>
<evidence type="ECO:0000313" key="3">
    <source>
        <dbReference type="EMBL" id="MDG3013222.1"/>
    </source>
</evidence>
<dbReference type="InterPro" id="IPR029069">
    <property type="entry name" value="HotDog_dom_sf"/>
</dbReference>